<proteinExistence type="predicted"/>
<protein>
    <submittedName>
        <fullName evidence="3">Uncharacterized protein</fullName>
    </submittedName>
</protein>
<name>A0A843U0Y9_COLES</name>
<dbReference type="OrthoDB" id="603213at2759"/>
<evidence type="ECO:0000313" key="3">
    <source>
        <dbReference type="EMBL" id="MQL75263.1"/>
    </source>
</evidence>
<dbReference type="PANTHER" id="PTHR33184:SF32">
    <property type="entry name" value="EXPRESSED PROTEIN"/>
    <property type="match status" value="1"/>
</dbReference>
<accession>A0A843U0Y9</accession>
<dbReference type="InterPro" id="IPR040361">
    <property type="entry name" value="TPD1"/>
</dbReference>
<evidence type="ECO:0000256" key="1">
    <source>
        <dbReference type="ARBA" id="ARBA00022729"/>
    </source>
</evidence>
<dbReference type="Proteomes" id="UP000652761">
    <property type="component" value="Unassembled WGS sequence"/>
</dbReference>
<evidence type="ECO:0000256" key="2">
    <source>
        <dbReference type="SAM" id="SignalP"/>
    </source>
</evidence>
<dbReference type="PANTHER" id="PTHR33184">
    <property type="entry name" value="PROTEIN TAPETUM DETERMINANT 1-LIKE-RELATED"/>
    <property type="match status" value="1"/>
</dbReference>
<reference evidence="3" key="1">
    <citation type="submission" date="2017-07" db="EMBL/GenBank/DDBJ databases">
        <title>Taro Niue Genome Assembly and Annotation.</title>
        <authorList>
            <person name="Atibalentja N."/>
            <person name="Keating K."/>
            <person name="Fields C.J."/>
        </authorList>
    </citation>
    <scope>NUCLEOTIDE SEQUENCE</scope>
    <source>
        <strain evidence="3">Niue_2</strain>
        <tissue evidence="3">Leaf</tissue>
    </source>
</reference>
<keyword evidence="1 2" id="KW-0732">Signal</keyword>
<organism evidence="3 4">
    <name type="scientific">Colocasia esculenta</name>
    <name type="common">Wild taro</name>
    <name type="synonym">Arum esculentum</name>
    <dbReference type="NCBI Taxonomy" id="4460"/>
    <lineage>
        <taxon>Eukaryota</taxon>
        <taxon>Viridiplantae</taxon>
        <taxon>Streptophyta</taxon>
        <taxon>Embryophyta</taxon>
        <taxon>Tracheophyta</taxon>
        <taxon>Spermatophyta</taxon>
        <taxon>Magnoliopsida</taxon>
        <taxon>Liliopsida</taxon>
        <taxon>Araceae</taxon>
        <taxon>Aroideae</taxon>
        <taxon>Colocasieae</taxon>
        <taxon>Colocasia</taxon>
    </lineage>
</organism>
<feature type="chain" id="PRO_5032838021" evidence="2">
    <location>
        <begin position="26"/>
        <end position="129"/>
    </location>
</feature>
<dbReference type="Pfam" id="PF24068">
    <property type="entry name" value="TPD1_C"/>
    <property type="match status" value="1"/>
</dbReference>
<sequence length="129" mass="13893">MAPSLIKLLCAALFASSLLLQGSGARCGLSTIRVNQQTTGERSGLDYEFRVDVTNACSFACFHSNVRLHAPAGFMSQKPVNPKRFRPDGAGTFLINDGNPIPAGTAVNFTYWWDHATYFFPAGSQASAC</sequence>
<evidence type="ECO:0000313" key="4">
    <source>
        <dbReference type="Proteomes" id="UP000652761"/>
    </source>
</evidence>
<dbReference type="EMBL" id="NMUH01000242">
    <property type="protein sequence ID" value="MQL75263.1"/>
    <property type="molecule type" value="Genomic_DNA"/>
</dbReference>
<dbReference type="AlphaFoldDB" id="A0A843U0Y9"/>
<feature type="signal peptide" evidence="2">
    <location>
        <begin position="1"/>
        <end position="25"/>
    </location>
</feature>
<comment type="caution">
    <text evidence="3">The sequence shown here is derived from an EMBL/GenBank/DDBJ whole genome shotgun (WGS) entry which is preliminary data.</text>
</comment>
<dbReference type="GO" id="GO:0001709">
    <property type="term" value="P:cell fate determination"/>
    <property type="evidence" value="ECO:0007669"/>
    <property type="project" value="TreeGrafter"/>
</dbReference>
<gene>
    <name evidence="3" type="ORF">Taro_007601</name>
</gene>
<keyword evidence="4" id="KW-1185">Reference proteome</keyword>